<feature type="region of interest" description="Disordered" evidence="1">
    <location>
        <begin position="1999"/>
        <end position="2062"/>
    </location>
</feature>
<feature type="compositionally biased region" description="Acidic residues" evidence="1">
    <location>
        <begin position="2003"/>
        <end position="2033"/>
    </location>
</feature>
<feature type="region of interest" description="Disordered" evidence="1">
    <location>
        <begin position="1400"/>
        <end position="1419"/>
    </location>
</feature>
<dbReference type="Pfam" id="PF00856">
    <property type="entry name" value="SET"/>
    <property type="match status" value="2"/>
</dbReference>
<feature type="region of interest" description="Disordered" evidence="1">
    <location>
        <begin position="317"/>
        <end position="347"/>
    </location>
</feature>
<organism evidence="3 4">
    <name type="scientific">Pinctada imbricata</name>
    <name type="common">Atlantic pearl-oyster</name>
    <name type="synonym">Pinctada martensii</name>
    <dbReference type="NCBI Taxonomy" id="66713"/>
    <lineage>
        <taxon>Eukaryota</taxon>
        <taxon>Metazoa</taxon>
        <taxon>Spiralia</taxon>
        <taxon>Lophotrochozoa</taxon>
        <taxon>Mollusca</taxon>
        <taxon>Bivalvia</taxon>
        <taxon>Autobranchia</taxon>
        <taxon>Pteriomorphia</taxon>
        <taxon>Pterioida</taxon>
        <taxon>Pterioidea</taxon>
        <taxon>Pteriidae</taxon>
        <taxon>Pinctada</taxon>
    </lineage>
</organism>
<gene>
    <name evidence="3" type="ORF">FSP39_007765</name>
</gene>
<evidence type="ECO:0000313" key="4">
    <source>
        <dbReference type="Proteomes" id="UP001186944"/>
    </source>
</evidence>
<feature type="region of interest" description="Disordered" evidence="1">
    <location>
        <begin position="1296"/>
        <end position="1316"/>
    </location>
</feature>
<evidence type="ECO:0000256" key="1">
    <source>
        <dbReference type="SAM" id="MobiDB-lite"/>
    </source>
</evidence>
<dbReference type="Gene3D" id="2.170.270.10">
    <property type="entry name" value="SET domain"/>
    <property type="match status" value="2"/>
</dbReference>
<feature type="domain" description="SET" evidence="2">
    <location>
        <begin position="1129"/>
        <end position="1251"/>
    </location>
</feature>
<accession>A0AA88YGX2</accession>
<dbReference type="SMART" id="SM00317">
    <property type="entry name" value="SET"/>
    <property type="match status" value="2"/>
</dbReference>
<feature type="compositionally biased region" description="Basic and acidic residues" evidence="1">
    <location>
        <begin position="1400"/>
        <end position="1412"/>
    </location>
</feature>
<sequence>LQSKRVSPLDDAAYWCEAGLDRDGLESRFIDSNIGYGVFATSAFHKGSFLLEYCGDRITPEEAEEKEKKRKSRRSYVFYYNWNGEHAIDATKWSDRLCRFVNDEKIGYPKNNSAMKLKVINGYPRLCLFASRDININEELRYDYGDNDLPWREDTRKRKKMKKTEIMDDDPFDVRRDLLKGKVLLEDPDYNPEKISDLDGSNGSYTESDHFSEGIDCTEIEMEVGKNQLGTDLEVGKNQLGTDLEVEKNQLGTDLEVEKTQPVEGIEFENNKISAGFHVEDTQTAADISVEKNQIEDSESNSEEDLMDDLIEEDLTDVDSVVDPDYNPEKMSDSESSDGSCSESDHFSEGIACTEKEMEVGKNQLGTDLEVEKNQLEDTTCHHVSDSEQFSDDSEVVAVPRKEKVICLQGIKKNTQGTVLNKVHACFYCEKVMANMARHLELSHRNEFEVSKILLHPKKSKERRKLWEEIVNKGDFAHNIAVLEKGSGLIIPKRRVGEGDVNSLVPCHKCKAFYSRTELWRHSQYCVCKEDENSTISNPVKNGKLLLPLKNCGFSDLSEKVLAVMRDDEVKLAVSSDHRISDYGKRLLDRVGSDPHIIHYISQKLRELGRLLLSCKQASKEIVCLDDILLGKNWDLMIHCVKDVCGYDRSTRSYKTPSLALKIGQSLNKCARYLRSEGRKEDNTKKISIAENFMDQYKDDWNDEISGQALTSLGDKKYNKPLLLPLVEDVVKLNKYLASEIKAVCADIKENFTCELYSKLAQMCLALVILFNRRRSGEAERMTLKSFRNACSENRNGKPDPVVMSTLSEFEKNLCNSHTRVEIKGKRGRKVAVLLTEDMKKSINTLISVRDKAKINDDMLFSKPGESKLPFRGSDCLRKYSIEVGIEDTKSITSTKLRKQLATLAQILNLSETSQDILATFQGHNIRVHRQYYRLPEDALQVAKVSKVLHSLNSGTISQFQGKDLDDIKLDDKEVVESEEDSEEEEDQHDQYGENDSDLYDQCEESDSQAKGTKGKKTEKKMAKKLQRGKFIQQQQCDIFLAHLRQRLKVSYCHSPSSIGRPLSFHIFGFFFRTTEGILMKLGRKKYSWYPNNVVVYRQIRQQVEPLQSKRVSPLDDAAYWCEAGLDRDGLESRFIDSNIGYGVFATSAFHKGSFLLEYCGDRITPEEAEEKEKKRKSRRSYVFYYNWNGEHAIDATKWSDRLCRFVNDEKIGYPKNNSAMKLKVINGYPRLCLFATRDININEELRYDYGDNDLPWREDTRKRKKMKKTKIMDDDPFDVRRDLLKGKVLLEDPDYNPEKISDLDGSNGSYTESDHFSEGIDCTEIEMEVGKNQLGTDLEVEKNQLGTDLEVEKNQLGTDLEVEKTQPVEGIEFENNKISAGFHVENTQTAADISVEKNQIEDSESSHHVSDSEQFSDDSEVVAVPRKEKVICLQGIKKNTQGTVLNKVHACFYCEKVMANMARHLELSHRNEFEVSKILLHPKKSKERRKLWEEIVNKGDFAHNIAVLEKGSGLIIPKRRVGEGDVNSLVPCHKCKAFYSRTELWRHSQYCVCKDDENSTISNPVKNGKLLLPLKNCGFSDLSEKVLAVMRDDEVKLAVSSDHRISDYGKRLLDRVGSDPHIIHYISQKLRELGRLLLSCKQASKEIVCLDDILLGKNWDLMIHCVKDVCGYDRSTRSYKTPSLALKIGQSLNKCARYLRSEGRKEDNTKKISIAENFMDQYKDDWNDEISGQALTSLGDKKYNKPLLLPLVEDVVKLNKYLASEIKAVCADIKDNFTCELYSKLAQMCLALVILFNRRRSGEAERMTLKSFRNACSENRNGKPDPVVMSTLSEFEKNLCNSHTRVEIKGKRGRKVAVLLTEDMKKSINTLISVRDKAKINDDMLFSKPGESKLPFRGSDCLRKYSIEVGIEDTKSITSTKLRKQLATLAQILNLSETSQDILATFQGHNIRVHRQYYRLPEDALQVAKVSKVLHSLNSGTISQFQGKDLDDIKLDDKEVVESEEDSEEEEDQHDQYEENDSDLYDQCEESDSQAKGTKGKKTEKKMAKKLQRGTSATRHVWTTPEKEAIKRQMGKFIREEKTPGQLPCLNAIRNEPLLAKYPWQRIKHATRNLIVSRKKQMLKRFPQS</sequence>
<protein>
    <recommendedName>
        <fullName evidence="2">SET domain-containing protein</fullName>
    </recommendedName>
</protein>
<keyword evidence="4" id="KW-1185">Reference proteome</keyword>
<evidence type="ECO:0000259" key="2">
    <source>
        <dbReference type="PROSITE" id="PS50280"/>
    </source>
</evidence>
<dbReference type="InterPro" id="IPR001214">
    <property type="entry name" value="SET_dom"/>
</dbReference>
<feature type="compositionally biased region" description="Basic residues" evidence="1">
    <location>
        <begin position="2039"/>
        <end position="2053"/>
    </location>
</feature>
<feature type="compositionally biased region" description="Acidic residues" evidence="1">
    <location>
        <begin position="977"/>
        <end position="1007"/>
    </location>
</feature>
<dbReference type="PANTHER" id="PTHR33480">
    <property type="entry name" value="SET DOMAIN-CONTAINING PROTEIN-RELATED"/>
    <property type="match status" value="1"/>
</dbReference>
<proteinExistence type="predicted"/>
<dbReference type="PANTHER" id="PTHR33480:SF1">
    <property type="entry name" value="TYR RECOMBINASE DOMAIN-CONTAINING PROTEIN"/>
    <property type="match status" value="1"/>
</dbReference>
<name>A0AA88YGX2_PINIB</name>
<dbReference type="Proteomes" id="UP001186944">
    <property type="component" value="Unassembled WGS sequence"/>
</dbReference>
<dbReference type="EMBL" id="VSWD01000004">
    <property type="protein sequence ID" value="KAK3104687.1"/>
    <property type="molecule type" value="Genomic_DNA"/>
</dbReference>
<comment type="caution">
    <text evidence="3">The sequence shown here is derived from an EMBL/GenBank/DDBJ whole genome shotgun (WGS) entry which is preliminary data.</text>
</comment>
<dbReference type="InterPro" id="IPR046341">
    <property type="entry name" value="SET_dom_sf"/>
</dbReference>
<evidence type="ECO:0000313" key="3">
    <source>
        <dbReference type="EMBL" id="KAK3104687.1"/>
    </source>
</evidence>
<dbReference type="PROSITE" id="PS50280">
    <property type="entry name" value="SET"/>
    <property type="match status" value="2"/>
</dbReference>
<feature type="region of interest" description="Disordered" evidence="1">
    <location>
        <begin position="190"/>
        <end position="210"/>
    </location>
</feature>
<reference evidence="3" key="1">
    <citation type="submission" date="2019-08" db="EMBL/GenBank/DDBJ databases">
        <title>The improved chromosome-level genome for the pearl oyster Pinctada fucata martensii using PacBio sequencing and Hi-C.</title>
        <authorList>
            <person name="Zheng Z."/>
        </authorList>
    </citation>
    <scope>NUCLEOTIDE SEQUENCE</scope>
    <source>
        <strain evidence="3">ZZ-2019</strain>
        <tissue evidence="3">Adductor muscle</tissue>
    </source>
</reference>
<feature type="region of interest" description="Disordered" evidence="1">
    <location>
        <begin position="973"/>
        <end position="1020"/>
    </location>
</feature>
<feature type="non-terminal residue" evidence="3">
    <location>
        <position position="1"/>
    </location>
</feature>
<feature type="domain" description="SET" evidence="2">
    <location>
        <begin position="23"/>
        <end position="145"/>
    </location>
</feature>
<dbReference type="SUPFAM" id="SSF82199">
    <property type="entry name" value="SET domain"/>
    <property type="match status" value="2"/>
</dbReference>